<keyword evidence="3 7" id="KW-0812">Transmembrane</keyword>
<evidence type="ECO:0000256" key="5">
    <source>
        <dbReference type="ARBA" id="ARBA00023136"/>
    </source>
</evidence>
<evidence type="ECO:0000256" key="2">
    <source>
        <dbReference type="ARBA" id="ARBA00022475"/>
    </source>
</evidence>
<dbReference type="InterPro" id="IPR002898">
    <property type="entry name" value="MotA_ExbB_proton_chnl"/>
</dbReference>
<keyword evidence="10" id="KW-1185">Reference proteome</keyword>
<evidence type="ECO:0000259" key="8">
    <source>
        <dbReference type="Pfam" id="PF01618"/>
    </source>
</evidence>
<evidence type="ECO:0000256" key="4">
    <source>
        <dbReference type="ARBA" id="ARBA00022989"/>
    </source>
</evidence>
<accession>A0A4Z0V2N8</accession>
<dbReference type="AlphaFoldDB" id="A0A4Z0V2N8"/>
<dbReference type="PANTHER" id="PTHR30625:SF17">
    <property type="entry name" value="TOLQ-RELATED"/>
    <property type="match status" value="1"/>
</dbReference>
<evidence type="ECO:0000256" key="7">
    <source>
        <dbReference type="SAM" id="Phobius"/>
    </source>
</evidence>
<evidence type="ECO:0000256" key="6">
    <source>
        <dbReference type="RuleBase" id="RU004057"/>
    </source>
</evidence>
<name>A0A4Z0V2N8_9BACT</name>
<sequence>MFQEQFVDTLNSAASAFTPVMQDQAAQMVQELSVWDLTMRGGLIMIPLAILSVISIYIFVERYIAISRARKEDSSFMERIRDYIKDGEIESARNLCNRTDTPYSRLILKGISRIGRPMNDVLVAIENTGNIEIANLEKGLSWLATAAAGGPMIGFLGTVIGMVDAFYNLASAGTSANIAVLADGIYAALVTTVAGLVVGIIALFAYNYLVARINKVMNNLEAKTMEFMDLLNEPA</sequence>
<reference evidence="9 10" key="1">
    <citation type="submission" date="2019-02" db="EMBL/GenBank/DDBJ databases">
        <title>Isolation and identification of novel species under the genus Muribaculum.</title>
        <authorList>
            <person name="Miyake S."/>
            <person name="Ding Y."/>
            <person name="Low A."/>
            <person name="Soh M."/>
            <person name="Seedorf H."/>
        </authorList>
    </citation>
    <scope>NUCLEOTIDE SEQUENCE [LARGE SCALE GENOMIC DNA]</scope>
    <source>
        <strain evidence="9 10">TLL-A3</strain>
    </source>
</reference>
<dbReference type="EMBL" id="SJSA01000001">
    <property type="protein sequence ID" value="TGG39439.1"/>
    <property type="molecule type" value="Genomic_DNA"/>
</dbReference>
<comment type="subcellular location">
    <subcellularLocation>
        <location evidence="1">Cell membrane</location>
        <topology evidence="1">Multi-pass membrane protein</topology>
    </subcellularLocation>
    <subcellularLocation>
        <location evidence="6">Membrane</location>
        <topology evidence="6">Multi-pass membrane protein</topology>
    </subcellularLocation>
</comment>
<evidence type="ECO:0000256" key="1">
    <source>
        <dbReference type="ARBA" id="ARBA00004651"/>
    </source>
</evidence>
<keyword evidence="2" id="KW-1003">Cell membrane</keyword>
<dbReference type="Pfam" id="PF01618">
    <property type="entry name" value="MotA_ExbB"/>
    <property type="match status" value="1"/>
</dbReference>
<feature type="transmembrane region" description="Helical" evidence="7">
    <location>
        <begin position="185"/>
        <end position="209"/>
    </location>
</feature>
<keyword evidence="4 7" id="KW-1133">Transmembrane helix</keyword>
<feature type="transmembrane region" description="Helical" evidence="7">
    <location>
        <begin position="42"/>
        <end position="60"/>
    </location>
</feature>
<evidence type="ECO:0000313" key="10">
    <source>
        <dbReference type="Proteomes" id="UP000297635"/>
    </source>
</evidence>
<dbReference type="Proteomes" id="UP000297635">
    <property type="component" value="Unassembled WGS sequence"/>
</dbReference>
<evidence type="ECO:0000256" key="3">
    <source>
        <dbReference type="ARBA" id="ARBA00022692"/>
    </source>
</evidence>
<dbReference type="InterPro" id="IPR050790">
    <property type="entry name" value="ExbB/TolQ_transport"/>
</dbReference>
<comment type="similarity">
    <text evidence="6">Belongs to the exbB/tolQ family.</text>
</comment>
<evidence type="ECO:0000313" key="9">
    <source>
        <dbReference type="EMBL" id="TGG39439.1"/>
    </source>
</evidence>
<dbReference type="GO" id="GO:0005886">
    <property type="term" value="C:plasma membrane"/>
    <property type="evidence" value="ECO:0007669"/>
    <property type="project" value="UniProtKB-SubCell"/>
</dbReference>
<feature type="transmembrane region" description="Helical" evidence="7">
    <location>
        <begin position="140"/>
        <end position="165"/>
    </location>
</feature>
<dbReference type="GO" id="GO:0017038">
    <property type="term" value="P:protein import"/>
    <property type="evidence" value="ECO:0007669"/>
    <property type="project" value="TreeGrafter"/>
</dbReference>
<protein>
    <submittedName>
        <fullName evidence="9">MotA/TolQ/ExbB proton channel family protein</fullName>
    </submittedName>
</protein>
<comment type="caution">
    <text evidence="9">The sequence shown here is derived from an EMBL/GenBank/DDBJ whole genome shotgun (WGS) entry which is preliminary data.</text>
</comment>
<feature type="domain" description="MotA/TolQ/ExbB proton channel" evidence="8">
    <location>
        <begin position="100"/>
        <end position="221"/>
    </location>
</feature>
<dbReference type="PANTHER" id="PTHR30625">
    <property type="entry name" value="PROTEIN TOLQ"/>
    <property type="match status" value="1"/>
</dbReference>
<organism evidence="9 10">
    <name type="scientific">Duncaniella freteri</name>
    <dbReference type="NCBI Taxonomy" id="2530391"/>
    <lineage>
        <taxon>Bacteria</taxon>
        <taxon>Pseudomonadati</taxon>
        <taxon>Bacteroidota</taxon>
        <taxon>Bacteroidia</taxon>
        <taxon>Bacteroidales</taxon>
        <taxon>Muribaculaceae</taxon>
        <taxon>Duncaniella</taxon>
    </lineage>
</organism>
<proteinExistence type="inferred from homology"/>
<gene>
    <name evidence="9" type="ORF">EZ315_01460</name>
</gene>
<keyword evidence="6" id="KW-0813">Transport</keyword>
<keyword evidence="6" id="KW-0653">Protein transport</keyword>
<keyword evidence="5 7" id="KW-0472">Membrane</keyword>